<dbReference type="EMBL" id="CP000743">
    <property type="protein sequence ID" value="ABR56958.1"/>
    <property type="molecule type" value="Genomic_DNA"/>
</dbReference>
<protein>
    <recommendedName>
        <fullName evidence="4">TIGR00341 family protein</fullName>
    </recommendedName>
</protein>
<dbReference type="STRING" id="419665.Maeo_1382"/>
<accession>A6UWT6</accession>
<proteinExistence type="predicted"/>
<dbReference type="InterPro" id="IPR005240">
    <property type="entry name" value="DUF389"/>
</dbReference>
<feature type="transmembrane region" description="Helical" evidence="1">
    <location>
        <begin position="215"/>
        <end position="234"/>
    </location>
</feature>
<gene>
    <name evidence="2" type="ordered locus">Maeo_1382</name>
</gene>
<dbReference type="PANTHER" id="PTHR20992">
    <property type="entry name" value="AT15442P-RELATED"/>
    <property type="match status" value="1"/>
</dbReference>
<feature type="transmembrane region" description="Helical" evidence="1">
    <location>
        <begin position="181"/>
        <end position="203"/>
    </location>
</feature>
<keyword evidence="3" id="KW-1185">Reference proteome</keyword>
<dbReference type="KEGG" id="mae:Maeo_1382"/>
<feature type="transmembrane region" description="Helical" evidence="1">
    <location>
        <begin position="240"/>
        <end position="260"/>
    </location>
</feature>
<dbReference type="Proteomes" id="UP000001106">
    <property type="component" value="Chromosome"/>
</dbReference>
<dbReference type="HOGENOM" id="CLU_050976_0_0_2"/>
<dbReference type="RefSeq" id="WP_011974090.1">
    <property type="nucleotide sequence ID" value="NC_009635.1"/>
</dbReference>
<organism evidence="2 3">
    <name type="scientific">Methanococcus aeolicus (strain ATCC BAA-1280 / DSM 17508 / OCM 812 / Nankai-3)</name>
    <dbReference type="NCBI Taxonomy" id="419665"/>
    <lineage>
        <taxon>Archaea</taxon>
        <taxon>Methanobacteriati</taxon>
        <taxon>Methanobacteriota</taxon>
        <taxon>Methanomada group</taxon>
        <taxon>Methanococci</taxon>
        <taxon>Methanococcales</taxon>
        <taxon>Methanococcaceae</taxon>
        <taxon>Methanococcus</taxon>
    </lineage>
</organism>
<evidence type="ECO:0000256" key="1">
    <source>
        <dbReference type="SAM" id="Phobius"/>
    </source>
</evidence>
<dbReference type="OrthoDB" id="3266at2157"/>
<keyword evidence="1" id="KW-0472">Membrane</keyword>
<feature type="transmembrane region" description="Helical" evidence="1">
    <location>
        <begin position="272"/>
        <end position="292"/>
    </location>
</feature>
<dbReference type="PANTHER" id="PTHR20992:SF9">
    <property type="entry name" value="AT15442P-RELATED"/>
    <property type="match status" value="1"/>
</dbReference>
<feature type="transmembrane region" description="Helical" evidence="1">
    <location>
        <begin position="146"/>
        <end position="169"/>
    </location>
</feature>
<dbReference type="eggNOG" id="arCOG02264">
    <property type="taxonomic scope" value="Archaea"/>
</dbReference>
<evidence type="ECO:0008006" key="4">
    <source>
        <dbReference type="Google" id="ProtNLM"/>
    </source>
</evidence>
<dbReference type="Pfam" id="PF04087">
    <property type="entry name" value="DUF389"/>
    <property type="match status" value="1"/>
</dbReference>
<feature type="transmembrane region" description="Helical" evidence="1">
    <location>
        <begin position="312"/>
        <end position="332"/>
    </location>
</feature>
<dbReference type="GeneID" id="5327407"/>
<sequence length="334" mass="36842">MKLRLIECFIPKHIFVGLDNIVDEYKKNIVWHNVSELGSSMVIRILATLNATEAIVDMLNKEYGGSNFRIIVFEPTTTVPTITEEKKEENILDSEEVKKGRHRLSRHEIYDKLFSVMNSPNEYYLMLIISTIVASIGLLRNDVTIIIASMIIAPLLSPNISLSFSIGVADWELAKKSLHNLFFGIGLALVFSILLGFLAPISIDNPQISSRLSIGLMDVVIALCAGVVGAVSTASGISSVAIGVMIAVALLPPLVAFGLMVGSGHAIEAIPILLLFVINIIGVNLSSILVFYAYGISPYKWWKKEKAKNLTIISVMLWFLLLFLVVMLISYLKY</sequence>
<feature type="transmembrane region" description="Helical" evidence="1">
    <location>
        <begin position="123"/>
        <end position="139"/>
    </location>
</feature>
<evidence type="ECO:0000313" key="2">
    <source>
        <dbReference type="EMBL" id="ABR56958.1"/>
    </source>
</evidence>
<dbReference type="AlphaFoldDB" id="A6UWT6"/>
<keyword evidence="1" id="KW-1133">Transmembrane helix</keyword>
<keyword evidence="1" id="KW-0812">Transmembrane</keyword>
<evidence type="ECO:0000313" key="3">
    <source>
        <dbReference type="Proteomes" id="UP000001106"/>
    </source>
</evidence>
<dbReference type="NCBIfam" id="TIGR00341">
    <property type="entry name" value="TIGR00341 family protein"/>
    <property type="match status" value="1"/>
</dbReference>
<name>A6UWT6_META3</name>
<reference evidence="2" key="1">
    <citation type="submission" date="2007-06" db="EMBL/GenBank/DDBJ databases">
        <title>Complete sequence of Methanococcus aeolicus Nankai-3.</title>
        <authorList>
            <consortium name="US DOE Joint Genome Institute"/>
            <person name="Copeland A."/>
            <person name="Lucas S."/>
            <person name="Lapidus A."/>
            <person name="Barry K."/>
            <person name="Glavina del Rio T."/>
            <person name="Dalin E."/>
            <person name="Tice H."/>
            <person name="Pitluck S."/>
            <person name="Chain P."/>
            <person name="Malfatti S."/>
            <person name="Shin M."/>
            <person name="Vergez L."/>
            <person name="Schmutz J."/>
            <person name="Larimer F."/>
            <person name="Land M."/>
            <person name="Hauser L."/>
            <person name="Kyrpides N."/>
            <person name="Lykidis A."/>
            <person name="Sieprawska-Lupa M."/>
            <person name="Whitman W.B."/>
            <person name="Richardson P."/>
        </authorList>
    </citation>
    <scope>NUCLEOTIDE SEQUENCE [LARGE SCALE GENOMIC DNA]</scope>
    <source>
        <strain evidence="2">Nankai-3</strain>
    </source>
</reference>